<comment type="caution">
    <text evidence="2">The sequence shown here is derived from an EMBL/GenBank/DDBJ whole genome shotgun (WGS) entry which is preliminary data.</text>
</comment>
<dbReference type="Proteomes" id="UP000253975">
    <property type="component" value="Unassembled WGS sequence"/>
</dbReference>
<dbReference type="RefSeq" id="WP_114616188.1">
    <property type="nucleotide sequence ID" value="NZ_PPTO01000017.1"/>
</dbReference>
<name>A0A369LD03_9ACTN</name>
<keyword evidence="1" id="KW-0812">Transmembrane</keyword>
<dbReference type="GO" id="GO:0008168">
    <property type="term" value="F:methyltransferase activity"/>
    <property type="evidence" value="ECO:0007669"/>
    <property type="project" value="UniProtKB-KW"/>
</dbReference>
<protein>
    <submittedName>
        <fullName evidence="2">Histone-lysine N-methyltransferase</fullName>
    </submittedName>
</protein>
<gene>
    <name evidence="2" type="ORF">C1881_08990</name>
</gene>
<keyword evidence="1" id="KW-0472">Membrane</keyword>
<feature type="transmembrane region" description="Helical" evidence="1">
    <location>
        <begin position="56"/>
        <end position="79"/>
    </location>
</feature>
<evidence type="ECO:0000313" key="3">
    <source>
        <dbReference type="Proteomes" id="UP000253975"/>
    </source>
</evidence>
<reference evidence="2 3" key="1">
    <citation type="journal article" date="2018" name="Elife">
        <title>Discovery and characterization of a prevalent human gut bacterial enzyme sufficient for the inactivation of a family of plant toxins.</title>
        <authorList>
            <person name="Koppel N."/>
            <person name="Bisanz J.E."/>
            <person name="Pandelia M.E."/>
            <person name="Turnbaugh P.J."/>
            <person name="Balskus E.P."/>
        </authorList>
    </citation>
    <scope>NUCLEOTIDE SEQUENCE [LARGE SCALE GENOMIC DNA]</scope>
    <source>
        <strain evidence="2 3">OB21 GAM31</strain>
    </source>
</reference>
<keyword evidence="2" id="KW-0808">Transferase</keyword>
<dbReference type="EMBL" id="PPTO01000017">
    <property type="protein sequence ID" value="RDB55888.1"/>
    <property type="molecule type" value="Genomic_DNA"/>
</dbReference>
<evidence type="ECO:0000256" key="1">
    <source>
        <dbReference type="SAM" id="Phobius"/>
    </source>
</evidence>
<dbReference type="AlphaFoldDB" id="A0A369LD03"/>
<organism evidence="2 3">
    <name type="scientific">Slackia isoflavoniconvertens</name>
    <dbReference type="NCBI Taxonomy" id="572010"/>
    <lineage>
        <taxon>Bacteria</taxon>
        <taxon>Bacillati</taxon>
        <taxon>Actinomycetota</taxon>
        <taxon>Coriobacteriia</taxon>
        <taxon>Eggerthellales</taxon>
        <taxon>Eggerthellaceae</taxon>
        <taxon>Slackia</taxon>
    </lineage>
</organism>
<proteinExistence type="predicted"/>
<keyword evidence="2" id="KW-0489">Methyltransferase</keyword>
<keyword evidence="1" id="KW-1133">Transmembrane helix</keyword>
<dbReference type="GO" id="GO:0032259">
    <property type="term" value="P:methylation"/>
    <property type="evidence" value="ECO:0007669"/>
    <property type="project" value="UniProtKB-KW"/>
</dbReference>
<accession>A0A369LD03</accession>
<sequence length="307" mass="32378">MAKHGKHARVQEADAELVDGASVQVAPEYDALENNAPEATKGISVHQKKSKRMRTVLIVVSAVLVVLIAALGYFAFMLYQEASDVASQASSSTAATLKDTAEATDAKKQGSRLAAPNLVALLGSTQDEAISKVGRGATVASSSDITEEKGEGDSKTTEVVGKTVTLALTEQQADSKGNTPSVYLTLDKDGKITQAGYSAAMSTLGYGDVSFSDAVTEKHVVETLLGDAGLTVEDGSVELPSADEYRTYANDGKTIAQEQYTFSGEAPAALDGAQHAWQCRLNYDYSAANVSNNLSDTLRLFYVYVNA</sequence>
<evidence type="ECO:0000313" key="2">
    <source>
        <dbReference type="EMBL" id="RDB55888.1"/>
    </source>
</evidence>